<name>A0A1E7DRJ0_9BACI</name>
<feature type="compositionally biased region" description="Low complexity" evidence="3">
    <location>
        <begin position="33"/>
        <end position="44"/>
    </location>
</feature>
<feature type="region of interest" description="Disordered" evidence="3">
    <location>
        <begin position="1"/>
        <end position="44"/>
    </location>
</feature>
<accession>A0A1E7DRJ0</accession>
<dbReference type="STRING" id="1714016.BA724_02585"/>
<evidence type="ECO:0000256" key="1">
    <source>
        <dbReference type="ARBA" id="ARBA00005541"/>
    </source>
</evidence>
<dbReference type="RefSeq" id="WP_069937709.1">
    <property type="nucleotide sequence ID" value="NZ_MAMP01000012.1"/>
</dbReference>
<proteinExistence type="inferred from homology"/>
<evidence type="ECO:0000313" key="4">
    <source>
        <dbReference type="EMBL" id="OES45712.1"/>
    </source>
</evidence>
<keyword evidence="5" id="KW-1185">Reference proteome</keyword>
<dbReference type="Pfam" id="PF05816">
    <property type="entry name" value="TelA"/>
    <property type="match status" value="1"/>
</dbReference>
<dbReference type="InterPro" id="IPR008863">
    <property type="entry name" value="Toxic_anion-R_TelA"/>
</dbReference>
<sequence>MNNELQPQQAPVTGAKNDDLLDDLLSNPFGDMPSAPSAAATPSAQSKRLVDALPAEHRQKAEQIAAQIDAGNQQAVFSFGTAAQTKLSDFSHHMLDHVQRKDIGPIGDILNDLMKNLKNVDPDELRDEKRNMFSRMFGKVSDSVQEVMTRYQKVGAQIDRIGVKLEHSKRGLVEDIRMLEQLYEKNKEYFLALNIYIAAGELKLEEIETKTIPELRQKAERTGDQMDFQDVNDMIAFADRLEKRLHDLKLSRQITIQSAPQIRLIQNTNQALAEKIQSSILTAVPLWKNQIAIALTLVRQQKAVKAQKEVSKTTNDLLLKNSEMLKVNSIETARENERGLVDIDTLKKTQENLITTLEETIRIQQDGRVKRKAAEEELIVMEDDLKQRLLRLKQ</sequence>
<dbReference type="AlphaFoldDB" id="A0A1E7DRJ0"/>
<evidence type="ECO:0000256" key="3">
    <source>
        <dbReference type="SAM" id="MobiDB-lite"/>
    </source>
</evidence>
<gene>
    <name evidence="4" type="ORF">BA724_02585</name>
</gene>
<dbReference type="PANTHER" id="PTHR38432:SF1">
    <property type="entry name" value="TELA-LIKE PROTEIN SAOUHSC_01408"/>
    <property type="match status" value="1"/>
</dbReference>
<dbReference type="Proteomes" id="UP000095658">
    <property type="component" value="Unassembled WGS sequence"/>
</dbReference>
<dbReference type="PANTHER" id="PTHR38432">
    <property type="entry name" value="TELA-LIKE PROTEIN SAOUHSC_01408"/>
    <property type="match status" value="1"/>
</dbReference>
<evidence type="ECO:0000256" key="2">
    <source>
        <dbReference type="PIRNR" id="PIRNR026508"/>
    </source>
</evidence>
<reference evidence="4 5" key="1">
    <citation type="submission" date="2016-06" db="EMBL/GenBank/DDBJ databases">
        <title>Domibacillus iocasae genome sequencing.</title>
        <authorList>
            <person name="Verma A."/>
            <person name="Pal Y."/>
            <person name="Ojha A.K."/>
            <person name="Krishnamurthi S."/>
        </authorList>
    </citation>
    <scope>NUCLEOTIDE SEQUENCE [LARGE SCALE GENOMIC DNA]</scope>
    <source>
        <strain evidence="4 5">DSM 29979</strain>
    </source>
</reference>
<organism evidence="4 5">
    <name type="scientific">Domibacillus iocasae</name>
    <dbReference type="NCBI Taxonomy" id="1714016"/>
    <lineage>
        <taxon>Bacteria</taxon>
        <taxon>Bacillati</taxon>
        <taxon>Bacillota</taxon>
        <taxon>Bacilli</taxon>
        <taxon>Bacillales</taxon>
        <taxon>Bacillaceae</taxon>
        <taxon>Domibacillus</taxon>
    </lineage>
</organism>
<dbReference type="PIRSF" id="PIRSF026508">
    <property type="entry name" value="TelA"/>
    <property type="match status" value="1"/>
</dbReference>
<comment type="similarity">
    <text evidence="1 2">Belongs to the TelA family.</text>
</comment>
<evidence type="ECO:0000313" key="5">
    <source>
        <dbReference type="Proteomes" id="UP000095658"/>
    </source>
</evidence>
<dbReference type="OrthoDB" id="9768858at2"/>
<feature type="compositionally biased region" description="Polar residues" evidence="3">
    <location>
        <begin position="1"/>
        <end position="11"/>
    </location>
</feature>
<dbReference type="EMBL" id="MAMP01000012">
    <property type="protein sequence ID" value="OES45712.1"/>
    <property type="molecule type" value="Genomic_DNA"/>
</dbReference>
<protein>
    <submittedName>
        <fullName evidence="4">Tellurite resistance protein TelA</fullName>
    </submittedName>
</protein>
<comment type="caution">
    <text evidence="4">The sequence shown here is derived from an EMBL/GenBank/DDBJ whole genome shotgun (WGS) entry which is preliminary data.</text>
</comment>